<dbReference type="PANTHER" id="PTHR11256:SF41">
    <property type="entry name" value="BCL-2 HOMOLOGOUS ANTAGONIST_KILLER"/>
    <property type="match status" value="1"/>
</dbReference>
<evidence type="ECO:0000256" key="2">
    <source>
        <dbReference type="ARBA" id="ARBA00004370"/>
    </source>
</evidence>
<dbReference type="AlphaFoldDB" id="A6JJK5"/>
<comment type="similarity">
    <text evidence="3">Belongs to the Bcl-2 family.</text>
</comment>
<reference evidence="10" key="1">
    <citation type="submission" date="2005-09" db="EMBL/GenBank/DDBJ databases">
        <authorList>
            <person name="Mural R.J."/>
            <person name="Li P.W."/>
            <person name="Adams M.D."/>
            <person name="Amanatides P.G."/>
            <person name="Baden-Tillson H."/>
            <person name="Barnstead M."/>
            <person name="Chin S.H."/>
            <person name="Dew I."/>
            <person name="Evans C.A."/>
            <person name="Ferriera S."/>
            <person name="Flanigan M."/>
            <person name="Fosler C."/>
            <person name="Glodek A."/>
            <person name="Gu Z."/>
            <person name="Holt R.A."/>
            <person name="Jennings D."/>
            <person name="Kraft C.L."/>
            <person name="Lu F."/>
            <person name="Nguyen T."/>
            <person name="Nusskern D.R."/>
            <person name="Pfannkoch C.M."/>
            <person name="Sitter C."/>
            <person name="Sutton G.G."/>
            <person name="Venter J.C."/>
            <person name="Wang Z."/>
            <person name="Woodage T."/>
            <person name="Zheng X.H."/>
            <person name="Zhong F."/>
        </authorList>
    </citation>
    <scope>NUCLEOTIDE SEQUENCE [LARGE SCALE GENOMIC DNA]</scope>
    <source>
        <strain>BN</strain>
        <strain evidence="10">Sprague-Dawley</strain>
    </source>
</reference>
<dbReference type="Proteomes" id="UP000234681">
    <property type="component" value="Chromosome 20"/>
</dbReference>
<dbReference type="CDD" id="cd06845">
    <property type="entry name" value="Bcl-2_like"/>
    <property type="match status" value="1"/>
</dbReference>
<gene>
    <name evidence="9 11" type="primary">Bak1</name>
    <name evidence="9" type="ORF">rCG_60911</name>
</gene>
<dbReference type="SUPFAM" id="SSF56854">
    <property type="entry name" value="Bcl-2 inhibitors of programmed cell death"/>
    <property type="match status" value="1"/>
</dbReference>
<accession>A6JJK5</accession>
<keyword evidence="4" id="KW-0053">Apoptosis</keyword>
<dbReference type="PANTHER" id="PTHR11256">
    <property type="entry name" value="BCL-2 RELATED"/>
    <property type="match status" value="1"/>
</dbReference>
<dbReference type="InterPro" id="IPR036834">
    <property type="entry name" value="Bcl-2-like_sf"/>
</dbReference>
<organism evidence="9 10">
    <name type="scientific">Rattus norvegicus</name>
    <name type="common">Rat</name>
    <dbReference type="NCBI Taxonomy" id="10116"/>
    <lineage>
        <taxon>Eukaryota</taxon>
        <taxon>Metazoa</taxon>
        <taxon>Chordata</taxon>
        <taxon>Craniata</taxon>
        <taxon>Vertebrata</taxon>
        <taxon>Euteleostomi</taxon>
        <taxon>Mammalia</taxon>
        <taxon>Eutheria</taxon>
        <taxon>Euarchontoglires</taxon>
        <taxon>Glires</taxon>
        <taxon>Rodentia</taxon>
        <taxon>Myomorpha</taxon>
        <taxon>Muroidea</taxon>
        <taxon>Muridae</taxon>
        <taxon>Murinae</taxon>
        <taxon>Rattus</taxon>
    </lineage>
</organism>
<evidence type="ECO:0000259" key="8">
    <source>
        <dbReference type="SMART" id="SM00337"/>
    </source>
</evidence>
<dbReference type="PROSITE" id="PS01259">
    <property type="entry name" value="BH3"/>
    <property type="match status" value="1"/>
</dbReference>
<proteinExistence type="inferred from homology"/>
<dbReference type="Pfam" id="PF00452">
    <property type="entry name" value="Bcl-2"/>
    <property type="match status" value="1"/>
</dbReference>
<feature type="region of interest" description="Disordered" evidence="7">
    <location>
        <begin position="149"/>
        <end position="190"/>
    </location>
</feature>
<dbReference type="GO" id="GO:0016020">
    <property type="term" value="C:membrane"/>
    <property type="evidence" value="ECO:0007669"/>
    <property type="project" value="UniProtKB-SubCell"/>
</dbReference>
<evidence type="ECO:0000256" key="1">
    <source>
        <dbReference type="ARBA" id="ARBA00004173"/>
    </source>
</evidence>
<feature type="region of interest" description="Disordered" evidence="7">
    <location>
        <begin position="1"/>
        <end position="27"/>
    </location>
</feature>
<name>A6JJK5_RAT</name>
<dbReference type="InterPro" id="IPR002475">
    <property type="entry name" value="Bcl2-like"/>
</dbReference>
<dbReference type="InterPro" id="IPR026298">
    <property type="entry name" value="Bcl-2_fam"/>
</dbReference>
<sequence length="245" mass="25937">MASGQGPGPPKGDCDEALSASEQQVAQDTEEVFRSYVFYLHQQEQETQGAAAPANPEMDNLSLEPNSVLGQVGRQLALIGDDINRRYDTEFQNLLEQLQPTAGNAYELFTKIASSLFKSGISWGRVVALLQQSSPASQGKDALANRHPCFGKPRPGGHGGSMTTPTSHGATEPHPVSEGLTDALGGGGRARGWATASQKVSFSFILPSGYNPPFSSALPKVRTLGTSGSNLPSQHTCYFGRSEGT</sequence>
<evidence type="ECO:0000256" key="6">
    <source>
        <dbReference type="ARBA" id="ARBA00023136"/>
    </source>
</evidence>
<dbReference type="PROSITE" id="PS50062">
    <property type="entry name" value="BCL2_FAMILY"/>
    <property type="match status" value="1"/>
</dbReference>
<evidence type="ECO:0000256" key="4">
    <source>
        <dbReference type="ARBA" id="ARBA00022703"/>
    </source>
</evidence>
<feature type="domain" description="Bcl-2 Bcl-2 homology region 1-3" evidence="8">
    <location>
        <begin position="76"/>
        <end position="193"/>
    </location>
</feature>
<dbReference type="GO" id="GO:0005739">
    <property type="term" value="C:mitochondrion"/>
    <property type="evidence" value="ECO:0007669"/>
    <property type="project" value="UniProtKB-SubCell"/>
</dbReference>
<dbReference type="SMART" id="SM00337">
    <property type="entry name" value="BCL"/>
    <property type="match status" value="1"/>
</dbReference>
<evidence type="ECO:0000256" key="3">
    <source>
        <dbReference type="ARBA" id="ARBA00009458"/>
    </source>
</evidence>
<protein>
    <submittedName>
        <fullName evidence="9">BCL2-antagonist/killer 1, isoform CRA_a</fullName>
    </submittedName>
</protein>
<evidence type="ECO:0000313" key="9">
    <source>
        <dbReference type="EMBL" id="EDL96871.1"/>
    </source>
</evidence>
<evidence type="ECO:0000256" key="5">
    <source>
        <dbReference type="ARBA" id="ARBA00023128"/>
    </source>
</evidence>
<keyword evidence="5" id="KW-0496">Mitochondrion</keyword>
<dbReference type="GO" id="GO:0042981">
    <property type="term" value="P:regulation of apoptotic process"/>
    <property type="evidence" value="ECO:0007669"/>
    <property type="project" value="InterPro"/>
</dbReference>
<dbReference type="Gene3D" id="1.10.437.10">
    <property type="entry name" value="Blc2-like"/>
    <property type="match status" value="1"/>
</dbReference>
<keyword evidence="6" id="KW-0472">Membrane</keyword>
<dbReference type="EMBL" id="CH473988">
    <property type="protein sequence ID" value="EDL96871.1"/>
    <property type="molecule type" value="Genomic_DNA"/>
</dbReference>
<comment type="subcellular location">
    <subcellularLocation>
        <location evidence="2">Membrane</location>
    </subcellularLocation>
    <subcellularLocation>
        <location evidence="1">Mitochondrion</location>
    </subcellularLocation>
</comment>
<dbReference type="RGD" id="621635">
    <property type="gene designation" value="Bak1"/>
</dbReference>
<evidence type="ECO:0000313" key="10">
    <source>
        <dbReference type="Proteomes" id="UP000234681"/>
    </source>
</evidence>
<dbReference type="InterPro" id="IPR020728">
    <property type="entry name" value="Bcl2_BH3_motif_CS"/>
</dbReference>
<dbReference type="GO" id="GO:0006915">
    <property type="term" value="P:apoptotic process"/>
    <property type="evidence" value="ECO:0007669"/>
    <property type="project" value="UniProtKB-KW"/>
</dbReference>
<dbReference type="AGR" id="RGD:621635"/>
<evidence type="ECO:0000313" key="11">
    <source>
        <dbReference type="RGD" id="621635"/>
    </source>
</evidence>
<evidence type="ECO:0000256" key="7">
    <source>
        <dbReference type="SAM" id="MobiDB-lite"/>
    </source>
</evidence>
<dbReference type="InterPro" id="IPR046371">
    <property type="entry name" value="Bcl-2_BH1-3"/>
</dbReference>